<dbReference type="OMA" id="LQLQFMR"/>
<dbReference type="GO" id="GO:0032511">
    <property type="term" value="P:late endosome to vacuole transport via multivesicular body sorting pathway"/>
    <property type="evidence" value="ECO:0007669"/>
    <property type="project" value="TreeGrafter"/>
</dbReference>
<dbReference type="InterPro" id="IPR005024">
    <property type="entry name" value="Snf7_fam"/>
</dbReference>
<evidence type="ECO:0000256" key="9">
    <source>
        <dbReference type="ARBA" id="ARBA00041077"/>
    </source>
</evidence>
<keyword evidence="8" id="KW-0539">Nucleus</keyword>
<dbReference type="InterPro" id="IPR057471">
    <property type="entry name" value="CHMP7_WHD"/>
</dbReference>
<sequence length="450" mass="51457">MDRLKPDVWDDDTRMNVLFSPFREKDLNPSSWNQKMKFWIQIIEDEHKLTNKCIIEGKYLPQMFKRKGKIPTCIETVLSEMLSLGKIRKLQNCDILQPPSGSGRKGWLTWGYDTLVKSPISWGWKTLTKESSEEENPRYILESCLNDQCSKVLERLQCQMYCDIVNSIMEYSEVYGQCGDLCSSELEFKVVIQQLVKERKAVISTEEDSVIIKFCSQNDDKVKNITGEDLKIFRIKKTSSALMSKMEKLSVVGERLKKEAIQYRNKSMKQHSLRTFKQYKRVQNRISKLSNSIDLLDDILHRIGHAASEEMVVKAIESGAQALKGINERNDLDKVSDVMDDLNQAMQEQEEIQSEISRIDHEEEESLEASLESLLLEDGKSAVGDQQVDGRKQASSEDELSDLLAGLKLPDVPTFSPGKSKEFSEMESQSEIFVPDLSPSDKVKRSKEAA</sequence>
<evidence type="ECO:0000259" key="13">
    <source>
        <dbReference type="Pfam" id="PF25239"/>
    </source>
</evidence>
<dbReference type="GO" id="GO:0009898">
    <property type="term" value="C:cytoplasmic side of plasma membrane"/>
    <property type="evidence" value="ECO:0007669"/>
    <property type="project" value="TreeGrafter"/>
</dbReference>
<keyword evidence="7 11" id="KW-0175">Coiled coil</keyword>
<reference evidence="14" key="1">
    <citation type="submission" date="2022-08" db="UniProtKB">
        <authorList>
            <consortium name="EnsemblMetazoa"/>
        </authorList>
    </citation>
    <scope>IDENTIFICATION</scope>
    <source>
        <strain evidence="14">05x7-T-G4-1.051#20</strain>
    </source>
</reference>
<keyword evidence="5" id="KW-0963">Cytoplasm</keyword>
<dbReference type="OrthoDB" id="10250120at2759"/>
<dbReference type="Gene3D" id="6.10.140.1230">
    <property type="match status" value="1"/>
</dbReference>
<evidence type="ECO:0000256" key="3">
    <source>
        <dbReference type="ARBA" id="ARBA00006190"/>
    </source>
</evidence>
<evidence type="ECO:0000256" key="11">
    <source>
        <dbReference type="SAM" id="Coils"/>
    </source>
</evidence>
<protein>
    <recommendedName>
        <fullName evidence="9">Charged multivesicular body protein 7</fullName>
    </recommendedName>
    <alternativeName>
        <fullName evidence="10">Chromatin-modifying protein 7</fullName>
    </alternativeName>
</protein>
<evidence type="ECO:0000313" key="15">
    <source>
        <dbReference type="Proteomes" id="UP000005408"/>
    </source>
</evidence>
<evidence type="ECO:0000256" key="6">
    <source>
        <dbReference type="ARBA" id="ARBA00022927"/>
    </source>
</evidence>
<evidence type="ECO:0000256" key="12">
    <source>
        <dbReference type="SAM" id="MobiDB-lite"/>
    </source>
</evidence>
<dbReference type="GO" id="GO:0015031">
    <property type="term" value="P:protein transport"/>
    <property type="evidence" value="ECO:0007669"/>
    <property type="project" value="UniProtKB-KW"/>
</dbReference>
<feature type="coiled-coil region" evidence="11">
    <location>
        <begin position="332"/>
        <end position="365"/>
    </location>
</feature>
<evidence type="ECO:0000256" key="5">
    <source>
        <dbReference type="ARBA" id="ARBA00022490"/>
    </source>
</evidence>
<dbReference type="GO" id="GO:0006900">
    <property type="term" value="P:vesicle budding from membrane"/>
    <property type="evidence" value="ECO:0007669"/>
    <property type="project" value="TreeGrafter"/>
</dbReference>
<dbReference type="Pfam" id="PF03357">
    <property type="entry name" value="Snf7"/>
    <property type="match status" value="1"/>
</dbReference>
<dbReference type="Pfam" id="PF25880">
    <property type="entry name" value="WHD_CHMP7_1st"/>
    <property type="match status" value="1"/>
</dbReference>
<feature type="region of interest" description="Disordered" evidence="12">
    <location>
        <begin position="408"/>
        <end position="450"/>
    </location>
</feature>
<dbReference type="PANTHER" id="PTHR22761">
    <property type="entry name" value="CHARGED MULTIVESICULAR BODY PROTEIN"/>
    <property type="match status" value="1"/>
</dbReference>
<evidence type="ECO:0000256" key="4">
    <source>
        <dbReference type="ARBA" id="ARBA00022448"/>
    </source>
</evidence>
<dbReference type="EnsemblMetazoa" id="G15387.3">
    <property type="protein sequence ID" value="G15387.3:cds"/>
    <property type="gene ID" value="G15387"/>
</dbReference>
<dbReference type="Proteomes" id="UP000005408">
    <property type="component" value="Unassembled WGS sequence"/>
</dbReference>
<dbReference type="PANTHER" id="PTHR22761:SF21">
    <property type="entry name" value="CHARGED MULTIVESICULAR BODY PROTEIN 7"/>
    <property type="match status" value="1"/>
</dbReference>
<accession>A0A8W8ITU7</accession>
<feature type="domain" description="CHMP7 winged helix" evidence="13">
    <location>
        <begin position="149"/>
        <end position="215"/>
    </location>
</feature>
<dbReference type="GO" id="GO:0000815">
    <property type="term" value="C:ESCRT III complex"/>
    <property type="evidence" value="ECO:0007669"/>
    <property type="project" value="TreeGrafter"/>
</dbReference>
<comment type="similarity">
    <text evidence="3">Belongs to the SNF7 family.</text>
</comment>
<evidence type="ECO:0000256" key="2">
    <source>
        <dbReference type="ARBA" id="ARBA00004496"/>
    </source>
</evidence>
<evidence type="ECO:0000256" key="7">
    <source>
        <dbReference type="ARBA" id="ARBA00023054"/>
    </source>
</evidence>
<dbReference type="GO" id="GO:0005771">
    <property type="term" value="C:multivesicular body"/>
    <property type="evidence" value="ECO:0007669"/>
    <property type="project" value="TreeGrafter"/>
</dbReference>
<name>A0A8W8ITU7_MAGGI</name>
<comment type="subcellular location">
    <subcellularLocation>
        <location evidence="2">Cytoplasm</location>
    </subcellularLocation>
    <subcellularLocation>
        <location evidence="1">Nucleus envelope</location>
    </subcellularLocation>
</comment>
<evidence type="ECO:0000313" key="14">
    <source>
        <dbReference type="EnsemblMetazoa" id="G15387.2:cds"/>
    </source>
</evidence>
<organism evidence="14 15">
    <name type="scientific">Magallana gigas</name>
    <name type="common">Pacific oyster</name>
    <name type="synonym">Crassostrea gigas</name>
    <dbReference type="NCBI Taxonomy" id="29159"/>
    <lineage>
        <taxon>Eukaryota</taxon>
        <taxon>Metazoa</taxon>
        <taxon>Spiralia</taxon>
        <taxon>Lophotrochozoa</taxon>
        <taxon>Mollusca</taxon>
        <taxon>Bivalvia</taxon>
        <taxon>Autobranchia</taxon>
        <taxon>Pteriomorphia</taxon>
        <taxon>Ostreida</taxon>
        <taxon>Ostreoidea</taxon>
        <taxon>Ostreidae</taxon>
        <taxon>Magallana</taxon>
    </lineage>
</organism>
<keyword evidence="4" id="KW-0813">Transport</keyword>
<evidence type="ECO:0000256" key="1">
    <source>
        <dbReference type="ARBA" id="ARBA00004259"/>
    </source>
</evidence>
<dbReference type="Pfam" id="PF25239">
    <property type="entry name" value="WHD_CHMP7"/>
    <property type="match status" value="1"/>
</dbReference>
<dbReference type="EnsemblMetazoa" id="G15387.2">
    <property type="protein sequence ID" value="G15387.2:cds"/>
    <property type="gene ID" value="G15387"/>
</dbReference>
<evidence type="ECO:0000256" key="10">
    <source>
        <dbReference type="ARBA" id="ARBA00041629"/>
    </source>
</evidence>
<evidence type="ECO:0000256" key="8">
    <source>
        <dbReference type="ARBA" id="ARBA00023242"/>
    </source>
</evidence>
<feature type="compositionally biased region" description="Basic and acidic residues" evidence="12">
    <location>
        <begin position="439"/>
        <end position="450"/>
    </location>
</feature>
<dbReference type="GO" id="GO:0005635">
    <property type="term" value="C:nuclear envelope"/>
    <property type="evidence" value="ECO:0007669"/>
    <property type="project" value="UniProtKB-SubCell"/>
</dbReference>
<dbReference type="AlphaFoldDB" id="A0A8W8ITU7"/>
<proteinExistence type="inferred from homology"/>
<keyword evidence="15" id="KW-1185">Reference proteome</keyword>
<keyword evidence="6" id="KW-0653">Protein transport</keyword>